<evidence type="ECO:0000256" key="2">
    <source>
        <dbReference type="SAM" id="SignalP"/>
    </source>
</evidence>
<dbReference type="PROSITE" id="PS51257">
    <property type="entry name" value="PROKAR_LIPOPROTEIN"/>
    <property type="match status" value="1"/>
</dbReference>
<evidence type="ECO:0008006" key="5">
    <source>
        <dbReference type="Google" id="ProtNLM"/>
    </source>
</evidence>
<evidence type="ECO:0000313" key="3">
    <source>
        <dbReference type="EMBL" id="WAL66610.1"/>
    </source>
</evidence>
<name>A0ABY7B2T0_9PSEU</name>
<keyword evidence="2" id="KW-0732">Signal</keyword>
<feature type="chain" id="PRO_5046289705" description="Lipoprotein" evidence="2">
    <location>
        <begin position="20"/>
        <end position="155"/>
    </location>
</feature>
<evidence type="ECO:0000313" key="4">
    <source>
        <dbReference type="Proteomes" id="UP001163203"/>
    </source>
</evidence>
<proteinExistence type="predicted"/>
<protein>
    <recommendedName>
        <fullName evidence="5">Lipoprotein</fullName>
    </recommendedName>
</protein>
<gene>
    <name evidence="3" type="ORF">ORV05_01985</name>
</gene>
<organism evidence="3 4">
    <name type="scientific">Amycolatopsis cynarae</name>
    <dbReference type="NCBI Taxonomy" id="2995223"/>
    <lineage>
        <taxon>Bacteria</taxon>
        <taxon>Bacillati</taxon>
        <taxon>Actinomycetota</taxon>
        <taxon>Actinomycetes</taxon>
        <taxon>Pseudonocardiales</taxon>
        <taxon>Pseudonocardiaceae</taxon>
        <taxon>Amycolatopsis</taxon>
    </lineage>
</organism>
<reference evidence="3" key="1">
    <citation type="submission" date="2022-11" db="EMBL/GenBank/DDBJ databases">
        <authorList>
            <person name="Mo P."/>
        </authorList>
    </citation>
    <scope>NUCLEOTIDE SEQUENCE</scope>
    <source>
        <strain evidence="3">HUAS 11-8</strain>
    </source>
</reference>
<accession>A0ABY7B2T0</accession>
<dbReference type="RefSeq" id="WP_268756742.1">
    <property type="nucleotide sequence ID" value="NZ_CP113836.1"/>
</dbReference>
<feature type="signal peptide" evidence="2">
    <location>
        <begin position="1"/>
        <end position="19"/>
    </location>
</feature>
<evidence type="ECO:0000256" key="1">
    <source>
        <dbReference type="SAM" id="MobiDB-lite"/>
    </source>
</evidence>
<sequence>MRFLALLALATATACGTQAGSGESHGCTAIATRVGVGVEVAPAVATGTTSLTLTACWNGTCRDYPVPLEPATMAADATCTGPDPSDACLAQPRETGGKHGFAEIPDLPAAPVEVTVAGTRLTVTPVLSYPNGPGCGPGGPQTSVVVDSTGVHELR</sequence>
<dbReference type="Proteomes" id="UP001163203">
    <property type="component" value="Chromosome"/>
</dbReference>
<dbReference type="EMBL" id="CP113836">
    <property type="protein sequence ID" value="WAL66610.1"/>
    <property type="molecule type" value="Genomic_DNA"/>
</dbReference>
<feature type="region of interest" description="Disordered" evidence="1">
    <location>
        <begin position="132"/>
        <end position="155"/>
    </location>
</feature>
<keyword evidence="4" id="KW-1185">Reference proteome</keyword>